<dbReference type="Proteomes" id="UP000198983">
    <property type="component" value="Chromosome I"/>
</dbReference>
<protein>
    <submittedName>
        <fullName evidence="1">Putative sensory transduction regulator</fullName>
    </submittedName>
</protein>
<reference evidence="1 2" key="1">
    <citation type="submission" date="2016-10" db="EMBL/GenBank/DDBJ databases">
        <authorList>
            <person name="de Groot N.N."/>
        </authorList>
    </citation>
    <scope>NUCLEOTIDE SEQUENCE [LARGE SCALE GENOMIC DNA]</scope>
    <source>
        <strain evidence="1 2">DSM 22024</strain>
    </source>
</reference>
<dbReference type="SUPFAM" id="SSF69635">
    <property type="entry name" value="Type III secretory system chaperone-like"/>
    <property type="match status" value="1"/>
</dbReference>
<organism evidence="1 2">
    <name type="scientific">Actinopolymorpha singaporensis</name>
    <dbReference type="NCBI Taxonomy" id="117157"/>
    <lineage>
        <taxon>Bacteria</taxon>
        <taxon>Bacillati</taxon>
        <taxon>Actinomycetota</taxon>
        <taxon>Actinomycetes</taxon>
        <taxon>Propionibacteriales</taxon>
        <taxon>Actinopolymorphaceae</taxon>
        <taxon>Actinopolymorpha</taxon>
    </lineage>
</organism>
<gene>
    <name evidence="1" type="ORF">SAMN04489717_0481</name>
</gene>
<evidence type="ECO:0000313" key="2">
    <source>
        <dbReference type="Proteomes" id="UP000198983"/>
    </source>
</evidence>
<name>A0A1H1LR09_9ACTN</name>
<evidence type="ECO:0000313" key="1">
    <source>
        <dbReference type="EMBL" id="SDR76953.1"/>
    </source>
</evidence>
<proteinExistence type="predicted"/>
<sequence>MSDDAAAVIRATLADLGVEAEEPRPGSFVVQLPGERKLRTTCVLDVGEQAVTVHAFVARRPDENHEGVYRYLLERNLRLYGVAFAVDHLGDIHLTGKVALTAVTSAEIDRILGTVLDAADSSFNQLLELGFAGAIRREWEWRTSRGESTANLAAFRHLLPGEE</sequence>
<dbReference type="EMBL" id="LT629732">
    <property type="protein sequence ID" value="SDR76953.1"/>
    <property type="molecule type" value="Genomic_DNA"/>
</dbReference>
<dbReference type="RefSeq" id="WP_092650132.1">
    <property type="nucleotide sequence ID" value="NZ_LT629732.1"/>
</dbReference>
<keyword evidence="2" id="KW-1185">Reference proteome</keyword>
<dbReference type="OrthoDB" id="3212317at2"/>
<accession>A0A1H1LR09</accession>
<dbReference type="InterPro" id="IPR019660">
    <property type="entry name" value="Put_sensory_transdc_reg_YbjN"/>
</dbReference>
<dbReference type="Pfam" id="PF10722">
    <property type="entry name" value="YbjN"/>
    <property type="match status" value="1"/>
</dbReference>
<dbReference type="AlphaFoldDB" id="A0A1H1LR09"/>
<dbReference type="Gene3D" id="3.30.1460.10">
    <property type="match status" value="1"/>
</dbReference>
<dbReference type="STRING" id="117157.SAMN04489717_0481"/>